<feature type="active site" description="Proton donor" evidence="2">
    <location>
        <position position="40"/>
    </location>
</feature>
<dbReference type="NCBIfam" id="TIGR02258">
    <property type="entry name" value="2_5_ligase"/>
    <property type="match status" value="1"/>
</dbReference>
<proteinExistence type="inferred from homology"/>
<feature type="short sequence motif" description="HXTX 2" evidence="2">
    <location>
        <begin position="126"/>
        <end position="129"/>
    </location>
</feature>
<evidence type="ECO:0000256" key="1">
    <source>
        <dbReference type="ARBA" id="ARBA00022801"/>
    </source>
</evidence>
<dbReference type="EC" id="3.1.4.58" evidence="2"/>
<dbReference type="GO" id="GO:0016874">
    <property type="term" value="F:ligase activity"/>
    <property type="evidence" value="ECO:0007669"/>
    <property type="project" value="UniProtKB-KW"/>
</dbReference>
<dbReference type="InterPro" id="IPR004175">
    <property type="entry name" value="RNA_CPDase"/>
</dbReference>
<dbReference type="PANTHER" id="PTHR35561:SF1">
    <property type="entry name" value="RNA 2',3'-CYCLIC PHOSPHODIESTERASE"/>
    <property type="match status" value="1"/>
</dbReference>
<dbReference type="InterPro" id="IPR009097">
    <property type="entry name" value="Cyclic_Pdiesterase"/>
</dbReference>
<dbReference type="STRING" id="1797692.A3I33_01990"/>
<comment type="catalytic activity">
    <reaction evidence="2">
        <text>a 3'-end 2',3'-cyclophospho-ribonucleotide-RNA + H2O = a 3'-end 2'-phospho-ribonucleotide-RNA + H(+)</text>
        <dbReference type="Rhea" id="RHEA:11828"/>
        <dbReference type="Rhea" id="RHEA-COMP:10464"/>
        <dbReference type="Rhea" id="RHEA-COMP:17353"/>
        <dbReference type="ChEBI" id="CHEBI:15377"/>
        <dbReference type="ChEBI" id="CHEBI:15378"/>
        <dbReference type="ChEBI" id="CHEBI:83064"/>
        <dbReference type="ChEBI" id="CHEBI:173113"/>
        <dbReference type="EC" id="3.1.4.58"/>
    </reaction>
</comment>
<sequence length="181" mass="20029">MKKRLFVSIPLPDDLQDDLAGAMEKVQIPGVKWTSHENLHITLHFIGYLEEDLMKALEEEIESIVSGTKPVKLKFEKIIIGPPNRNPSMVWAMFEDIGGGFKELATNLAASLSEFGDGDTKEPIPHVTLARFDTPSIAESINLKVLDPGESPEFGVSCVELMESQLSKLGPMYTVIRSYAL</sequence>
<protein>
    <recommendedName>
        <fullName evidence="2">RNA 2',3'-cyclic phosphodiesterase</fullName>
        <shortName evidence="2">RNA 2',3'-CPDase</shortName>
        <ecNumber evidence="2">3.1.4.58</ecNumber>
    </recommendedName>
</protein>
<keyword evidence="3" id="KW-0436">Ligase</keyword>
<dbReference type="SUPFAM" id="SSF55144">
    <property type="entry name" value="LigT-like"/>
    <property type="match status" value="1"/>
</dbReference>
<accession>A0A1G1Z7T6</accession>
<keyword evidence="1 2" id="KW-0378">Hydrolase</keyword>
<feature type="short sequence motif" description="HXTX 1" evidence="2">
    <location>
        <begin position="40"/>
        <end position="43"/>
    </location>
</feature>
<evidence type="ECO:0000256" key="2">
    <source>
        <dbReference type="HAMAP-Rule" id="MF_01940"/>
    </source>
</evidence>
<dbReference type="GO" id="GO:0004113">
    <property type="term" value="F:2',3'-cyclic-nucleotide 3'-phosphodiesterase activity"/>
    <property type="evidence" value="ECO:0007669"/>
    <property type="project" value="InterPro"/>
</dbReference>
<evidence type="ECO:0000313" key="4">
    <source>
        <dbReference type="Proteomes" id="UP000176544"/>
    </source>
</evidence>
<organism evidence="3 4">
    <name type="scientific">Candidatus Colwellbacteria bacterium RIFCSPLOWO2_02_FULL_45_11</name>
    <dbReference type="NCBI Taxonomy" id="1797692"/>
    <lineage>
        <taxon>Bacteria</taxon>
        <taxon>Candidatus Colwelliibacteriota</taxon>
    </lineage>
</organism>
<dbReference type="AlphaFoldDB" id="A0A1G1Z7T6"/>
<dbReference type="PANTHER" id="PTHR35561">
    <property type="entry name" value="RNA 2',3'-CYCLIC PHOSPHODIESTERASE"/>
    <property type="match status" value="1"/>
</dbReference>
<dbReference type="Gene3D" id="3.90.1140.10">
    <property type="entry name" value="Cyclic phosphodiesterase"/>
    <property type="match status" value="1"/>
</dbReference>
<feature type="active site" description="Proton acceptor" evidence="2">
    <location>
        <position position="126"/>
    </location>
</feature>
<dbReference type="Pfam" id="PF13563">
    <property type="entry name" value="2_5_RNA_ligase2"/>
    <property type="match status" value="1"/>
</dbReference>
<evidence type="ECO:0000313" key="3">
    <source>
        <dbReference type="EMBL" id="OGY60688.1"/>
    </source>
</evidence>
<comment type="caution">
    <text evidence="3">The sequence shown here is derived from an EMBL/GenBank/DDBJ whole genome shotgun (WGS) entry which is preliminary data.</text>
</comment>
<comment type="function">
    <text evidence="2">Hydrolyzes RNA 2',3'-cyclic phosphodiester to an RNA 2'-phosphomonoester.</text>
</comment>
<dbReference type="EMBL" id="MHJA01000026">
    <property type="protein sequence ID" value="OGY60688.1"/>
    <property type="molecule type" value="Genomic_DNA"/>
</dbReference>
<name>A0A1G1Z7T6_9BACT</name>
<comment type="similarity">
    <text evidence="2">Belongs to the 2H phosphoesterase superfamily. ThpR family.</text>
</comment>
<dbReference type="HAMAP" id="MF_01940">
    <property type="entry name" value="RNA_CPDase"/>
    <property type="match status" value="1"/>
</dbReference>
<reference evidence="3 4" key="1">
    <citation type="journal article" date="2016" name="Nat. Commun.">
        <title>Thousands of microbial genomes shed light on interconnected biogeochemical processes in an aquifer system.</title>
        <authorList>
            <person name="Anantharaman K."/>
            <person name="Brown C.T."/>
            <person name="Hug L.A."/>
            <person name="Sharon I."/>
            <person name="Castelle C.J."/>
            <person name="Probst A.J."/>
            <person name="Thomas B.C."/>
            <person name="Singh A."/>
            <person name="Wilkins M.J."/>
            <person name="Karaoz U."/>
            <person name="Brodie E.L."/>
            <person name="Williams K.H."/>
            <person name="Hubbard S.S."/>
            <person name="Banfield J.F."/>
        </authorList>
    </citation>
    <scope>NUCLEOTIDE SEQUENCE [LARGE SCALE GENOMIC DNA]</scope>
</reference>
<gene>
    <name evidence="3" type="ORF">A3I33_01990</name>
</gene>
<dbReference type="GO" id="GO:0008664">
    <property type="term" value="F:RNA 2',3'-cyclic 3'-phosphodiesterase activity"/>
    <property type="evidence" value="ECO:0007669"/>
    <property type="project" value="UniProtKB-EC"/>
</dbReference>
<dbReference type="Proteomes" id="UP000176544">
    <property type="component" value="Unassembled WGS sequence"/>
</dbReference>